<evidence type="ECO:0000313" key="2">
    <source>
        <dbReference type="EMBL" id="KXA93741.1"/>
    </source>
</evidence>
<feature type="region of interest" description="Disordered" evidence="1">
    <location>
        <begin position="14"/>
        <end position="36"/>
    </location>
</feature>
<sequence length="342" mass="38906">MEIWRELGMTTSQCELGNIQGERDSSSPSSRKTKSIEDFKLHSIHSKIPRMCENVRESFREDIKENGIREPVKVNPKDEDEILDGRERYKEAFDLGIEELPYEVANLNGISPVEYIIKSALLRRHLSKSQKAMLAVELKPELEEEAEKRKLRTLKKGEKDPDVEKKINILYYHTDQEDLVIDPMAGGASTVDACLIMGRDCRAYDIKPSRDDILKNDIREGYRKKANGADLILLDPPYGDKMVDEYGGHGFTGGSDEVGENLDQLAEESYEALSTGGKVVFIFGNTKSKKGNGDIWAPDLYQLFRDKGFETEFVYHAPYKGHSNPSGEIQQKSRDIYIFKKE</sequence>
<dbReference type="GO" id="GO:0003676">
    <property type="term" value="F:nucleic acid binding"/>
    <property type="evidence" value="ECO:0007669"/>
    <property type="project" value="InterPro"/>
</dbReference>
<dbReference type="SUPFAM" id="SSF53335">
    <property type="entry name" value="S-adenosyl-L-methionine-dependent methyltransferases"/>
    <property type="match status" value="1"/>
</dbReference>
<dbReference type="EMBL" id="LHXP01000008">
    <property type="protein sequence ID" value="KXA93741.1"/>
    <property type="molecule type" value="Genomic_DNA"/>
</dbReference>
<evidence type="ECO:0000313" key="3">
    <source>
        <dbReference type="Proteomes" id="UP000070657"/>
    </source>
</evidence>
<reference evidence="2 3" key="1">
    <citation type="journal article" date="2016" name="Sci. Rep.">
        <title>Metabolic traits of an uncultured archaeal lineage -MSBL1- from brine pools of the Red Sea.</title>
        <authorList>
            <person name="Mwirichia R."/>
            <person name="Alam I."/>
            <person name="Rashid M."/>
            <person name="Vinu M."/>
            <person name="Ba-Alawi W."/>
            <person name="Anthony Kamau A."/>
            <person name="Kamanda Ngugi D."/>
            <person name="Goker M."/>
            <person name="Klenk H.P."/>
            <person name="Bajic V."/>
            <person name="Stingl U."/>
        </authorList>
    </citation>
    <scope>NUCLEOTIDE SEQUENCE [LARGE SCALE GENOMIC DNA]</scope>
    <source>
        <strain evidence="2">SCGC-AAA259E22</strain>
    </source>
</reference>
<evidence type="ECO:0000256" key="1">
    <source>
        <dbReference type="SAM" id="MobiDB-lite"/>
    </source>
</evidence>
<dbReference type="InterPro" id="IPR002052">
    <property type="entry name" value="DNA_methylase_N6_adenine_CS"/>
</dbReference>
<keyword evidence="3" id="KW-1185">Reference proteome</keyword>
<dbReference type="InterPro" id="IPR029063">
    <property type="entry name" value="SAM-dependent_MTases_sf"/>
</dbReference>
<organism evidence="2 3">
    <name type="scientific">candidate division MSBL1 archaeon SCGC-AAA259E22</name>
    <dbReference type="NCBI Taxonomy" id="1698265"/>
    <lineage>
        <taxon>Archaea</taxon>
        <taxon>Methanobacteriati</taxon>
        <taxon>Methanobacteriota</taxon>
        <taxon>candidate division MSBL1</taxon>
    </lineage>
</organism>
<name>A0A133UHP7_9EURY</name>
<dbReference type="AlphaFoldDB" id="A0A133UHP7"/>
<comment type="caution">
    <text evidence="2">The sequence shown here is derived from an EMBL/GenBank/DDBJ whole genome shotgun (WGS) entry which is preliminary data.</text>
</comment>
<proteinExistence type="predicted"/>
<dbReference type="SUPFAM" id="SSF110849">
    <property type="entry name" value="ParB/Sulfiredoxin"/>
    <property type="match status" value="1"/>
</dbReference>
<dbReference type="Gene3D" id="3.40.50.150">
    <property type="entry name" value="Vaccinia Virus protein VP39"/>
    <property type="match status" value="2"/>
</dbReference>
<dbReference type="PROSITE" id="PS00092">
    <property type="entry name" value="N6_MTASE"/>
    <property type="match status" value="1"/>
</dbReference>
<protein>
    <recommendedName>
        <fullName evidence="4">DNA methylase N-4/N-6 domain-containing protein</fullName>
    </recommendedName>
</protein>
<gene>
    <name evidence="2" type="ORF">AKJ66_01080</name>
</gene>
<dbReference type="Proteomes" id="UP000070657">
    <property type="component" value="Unassembled WGS sequence"/>
</dbReference>
<dbReference type="GO" id="GO:0032259">
    <property type="term" value="P:methylation"/>
    <property type="evidence" value="ECO:0007669"/>
    <property type="project" value="InterPro"/>
</dbReference>
<evidence type="ECO:0008006" key="4">
    <source>
        <dbReference type="Google" id="ProtNLM"/>
    </source>
</evidence>
<dbReference type="Gene3D" id="3.90.1530.10">
    <property type="entry name" value="Conserved hypothetical protein from pyrococcus furiosus pfu- 392566-001, ParB domain"/>
    <property type="match status" value="1"/>
</dbReference>
<accession>A0A133UHP7</accession>
<dbReference type="InterPro" id="IPR036086">
    <property type="entry name" value="ParB/Sulfiredoxin_sf"/>
</dbReference>
<dbReference type="GO" id="GO:0008168">
    <property type="term" value="F:methyltransferase activity"/>
    <property type="evidence" value="ECO:0007669"/>
    <property type="project" value="InterPro"/>
</dbReference>